<evidence type="ECO:0000259" key="7">
    <source>
        <dbReference type="PROSITE" id="PS51900"/>
    </source>
</evidence>
<accession>A0A1I0VJD6</accession>
<evidence type="ECO:0000256" key="3">
    <source>
        <dbReference type="ARBA" id="ARBA00023125"/>
    </source>
</evidence>
<feature type="domain" description="Core-binding (CB)" evidence="7">
    <location>
        <begin position="125"/>
        <end position="212"/>
    </location>
</feature>
<dbReference type="Pfam" id="PF14659">
    <property type="entry name" value="Phage_int_SAM_3"/>
    <property type="match status" value="1"/>
</dbReference>
<dbReference type="InterPro" id="IPR050090">
    <property type="entry name" value="Tyrosine_recombinase_XerCD"/>
</dbReference>
<dbReference type="CDD" id="cd01189">
    <property type="entry name" value="INT_ICEBs1_C_like"/>
    <property type="match status" value="1"/>
</dbReference>
<dbReference type="GO" id="GO:0003677">
    <property type="term" value="F:DNA binding"/>
    <property type="evidence" value="ECO:0007669"/>
    <property type="project" value="UniProtKB-UniRule"/>
</dbReference>
<dbReference type="RefSeq" id="WP_081351239.1">
    <property type="nucleotide sequence ID" value="NZ_FOJX01000001.1"/>
</dbReference>
<proteinExistence type="inferred from homology"/>
<reference evidence="8 9" key="1">
    <citation type="submission" date="2016-10" db="EMBL/GenBank/DDBJ databases">
        <authorList>
            <person name="de Groot N.N."/>
        </authorList>
    </citation>
    <scope>NUCLEOTIDE SEQUENCE [LARGE SCALE GENOMIC DNA]</scope>
    <source>
        <strain evidence="8 9">L14</strain>
    </source>
</reference>
<dbReference type="PANTHER" id="PTHR30349">
    <property type="entry name" value="PHAGE INTEGRASE-RELATED"/>
    <property type="match status" value="1"/>
</dbReference>
<protein>
    <submittedName>
        <fullName evidence="8">Site-specific recombinase XerD</fullName>
    </submittedName>
</protein>
<dbReference type="InterPro" id="IPR013762">
    <property type="entry name" value="Integrase-like_cat_sf"/>
</dbReference>
<evidence type="ECO:0000256" key="1">
    <source>
        <dbReference type="ARBA" id="ARBA00008857"/>
    </source>
</evidence>
<comment type="similarity">
    <text evidence="1">Belongs to the 'phage' integrase family.</text>
</comment>
<name>A0A1I0VJD6_SELRU</name>
<dbReference type="PROSITE" id="PS51898">
    <property type="entry name" value="TYR_RECOMBINASE"/>
    <property type="match status" value="1"/>
</dbReference>
<keyword evidence="4" id="KW-0233">DNA recombination</keyword>
<dbReference type="AlphaFoldDB" id="A0A1I0VJD6"/>
<sequence>MEPRRSGAEAEFVEQLLATVTPPPFIECHAGVTHGLVGGRLIADTPKRIKVILTDKRLYHNPAQKGSGFMPAYKDSKKGTWYAKFRYTDWQGNRKETTKRGFPTKKAAKEYEEEYKRKAQSNPTMTFQSLYEIYVEDMKQRIKESSFSSINNTLIKHALPALGQIPISEITPNVIRKWQNNLSTYTNKGKPLSPTSIMNINRRLSTVFNFGVRFYGLTKNPMHVTGTQGKNEKRVEFWSKEEFDTFIAAVDHPLYNALFNLLFFSGMRIGEALALTSDDVDFSIGKYTINKTLAYNGKITPPKTESSNRAITLPASTNQQIESTFERLAVDSGRIFPTNYSNARYHYRKAIKISEVRPLQIHCLRHAHASLLIAQGVPITAISKRLGHTSPKITLSIYSHAMQDSDENIAALLDTL</sequence>
<evidence type="ECO:0000256" key="4">
    <source>
        <dbReference type="ARBA" id="ARBA00023172"/>
    </source>
</evidence>
<dbReference type="EMBL" id="FOJX01000001">
    <property type="protein sequence ID" value="SFA76504.1"/>
    <property type="molecule type" value="Genomic_DNA"/>
</dbReference>
<dbReference type="Pfam" id="PF14657">
    <property type="entry name" value="Arm-DNA-bind_4"/>
    <property type="match status" value="1"/>
</dbReference>
<dbReference type="InterPro" id="IPR011010">
    <property type="entry name" value="DNA_brk_join_enz"/>
</dbReference>
<evidence type="ECO:0000313" key="9">
    <source>
        <dbReference type="Proteomes" id="UP000183843"/>
    </source>
</evidence>
<dbReference type="Proteomes" id="UP000183843">
    <property type="component" value="Unassembled WGS sequence"/>
</dbReference>
<dbReference type="InterPro" id="IPR028259">
    <property type="entry name" value="AP2-like_int_N"/>
</dbReference>
<dbReference type="Gene3D" id="1.10.443.10">
    <property type="entry name" value="Intergrase catalytic core"/>
    <property type="match status" value="1"/>
</dbReference>
<keyword evidence="2" id="KW-0229">DNA integration</keyword>
<evidence type="ECO:0000313" key="8">
    <source>
        <dbReference type="EMBL" id="SFA76504.1"/>
    </source>
</evidence>
<dbReference type="GO" id="GO:0015074">
    <property type="term" value="P:DNA integration"/>
    <property type="evidence" value="ECO:0007669"/>
    <property type="project" value="UniProtKB-KW"/>
</dbReference>
<dbReference type="PANTHER" id="PTHR30349:SF64">
    <property type="entry name" value="PROPHAGE INTEGRASE INTD-RELATED"/>
    <property type="match status" value="1"/>
</dbReference>
<dbReference type="Pfam" id="PF00589">
    <property type="entry name" value="Phage_integrase"/>
    <property type="match status" value="1"/>
</dbReference>
<dbReference type="InterPro" id="IPR044068">
    <property type="entry name" value="CB"/>
</dbReference>
<dbReference type="InterPro" id="IPR002104">
    <property type="entry name" value="Integrase_catalytic"/>
</dbReference>
<dbReference type="InterPro" id="IPR010998">
    <property type="entry name" value="Integrase_recombinase_N"/>
</dbReference>
<evidence type="ECO:0000256" key="2">
    <source>
        <dbReference type="ARBA" id="ARBA00022908"/>
    </source>
</evidence>
<organism evidence="8 9">
    <name type="scientific">Selenomonas ruminantium</name>
    <dbReference type="NCBI Taxonomy" id="971"/>
    <lineage>
        <taxon>Bacteria</taxon>
        <taxon>Bacillati</taxon>
        <taxon>Bacillota</taxon>
        <taxon>Negativicutes</taxon>
        <taxon>Selenomonadales</taxon>
        <taxon>Selenomonadaceae</taxon>
        <taxon>Selenomonas</taxon>
    </lineage>
</organism>
<dbReference type="Gene3D" id="1.10.150.130">
    <property type="match status" value="1"/>
</dbReference>
<dbReference type="InterPro" id="IPR004107">
    <property type="entry name" value="Integrase_SAM-like_N"/>
</dbReference>
<evidence type="ECO:0000259" key="6">
    <source>
        <dbReference type="PROSITE" id="PS51898"/>
    </source>
</evidence>
<dbReference type="SUPFAM" id="SSF56349">
    <property type="entry name" value="DNA breaking-rejoining enzymes"/>
    <property type="match status" value="1"/>
</dbReference>
<dbReference type="GO" id="GO:0006310">
    <property type="term" value="P:DNA recombination"/>
    <property type="evidence" value="ECO:0007669"/>
    <property type="project" value="UniProtKB-KW"/>
</dbReference>
<feature type="domain" description="Tyr recombinase" evidence="6">
    <location>
        <begin position="233"/>
        <end position="414"/>
    </location>
</feature>
<dbReference type="PROSITE" id="PS51900">
    <property type="entry name" value="CB"/>
    <property type="match status" value="1"/>
</dbReference>
<gene>
    <name evidence="8" type="ORF">SAMN05216587_101677</name>
</gene>
<evidence type="ECO:0000256" key="5">
    <source>
        <dbReference type="PROSITE-ProRule" id="PRU01248"/>
    </source>
</evidence>
<keyword evidence="3 5" id="KW-0238">DNA-binding</keyword>